<dbReference type="Gene3D" id="3.30.559.10">
    <property type="entry name" value="Chloramphenicol acetyltransferase-like domain"/>
    <property type="match status" value="3"/>
</dbReference>
<dbReference type="SUPFAM" id="SSF52777">
    <property type="entry name" value="CoA-dependent acyltransferases"/>
    <property type="match status" value="6"/>
</dbReference>
<dbReference type="Pfam" id="PF00668">
    <property type="entry name" value="Condensation"/>
    <property type="match status" value="3"/>
</dbReference>
<dbReference type="Gene3D" id="3.30.559.30">
    <property type="entry name" value="Nonribosomal peptide synthetase, condensation domain"/>
    <property type="match status" value="3"/>
</dbReference>
<dbReference type="GO" id="GO:0031177">
    <property type="term" value="F:phosphopantetheine binding"/>
    <property type="evidence" value="ECO:0007669"/>
    <property type="project" value="InterPro"/>
</dbReference>
<dbReference type="PROSITE" id="PS00012">
    <property type="entry name" value="PHOSPHOPANTETHEINE"/>
    <property type="match status" value="2"/>
</dbReference>
<dbReference type="CDD" id="cd05930">
    <property type="entry name" value="A_NRPS"/>
    <property type="match status" value="1"/>
</dbReference>
<dbReference type="GO" id="GO:0005737">
    <property type="term" value="C:cytoplasm"/>
    <property type="evidence" value="ECO:0007669"/>
    <property type="project" value="TreeGrafter"/>
</dbReference>
<keyword evidence="3" id="KW-0597">Phosphoprotein</keyword>
<protein>
    <submittedName>
        <fullName evidence="6">Non-ribosomal peptide synthetase</fullName>
    </submittedName>
</protein>
<dbReference type="InterPro" id="IPR036736">
    <property type="entry name" value="ACP-like_sf"/>
</dbReference>
<dbReference type="Gene3D" id="3.30.300.30">
    <property type="match status" value="2"/>
</dbReference>
<dbReference type="SUPFAM" id="SSF56801">
    <property type="entry name" value="Acetyl-CoA synthetase-like"/>
    <property type="match status" value="2"/>
</dbReference>
<dbReference type="RefSeq" id="WP_105941923.1">
    <property type="nucleotide sequence ID" value="NZ_CP027433.1"/>
</dbReference>
<evidence type="ECO:0000259" key="5">
    <source>
        <dbReference type="PROSITE" id="PS50075"/>
    </source>
</evidence>
<dbReference type="InterPro" id="IPR045851">
    <property type="entry name" value="AMP-bd_C_sf"/>
</dbReference>
<dbReference type="PANTHER" id="PTHR45527">
    <property type="entry name" value="NONRIBOSOMAL PEPTIDE SYNTHETASE"/>
    <property type="match status" value="1"/>
</dbReference>
<evidence type="ECO:0000256" key="1">
    <source>
        <dbReference type="ARBA" id="ARBA00001957"/>
    </source>
</evidence>
<dbReference type="FunFam" id="3.40.50.12780:FF:000012">
    <property type="entry name" value="Non-ribosomal peptide synthetase"/>
    <property type="match status" value="1"/>
</dbReference>
<feature type="compositionally biased region" description="Basic and acidic residues" evidence="4">
    <location>
        <begin position="970"/>
        <end position="981"/>
    </location>
</feature>
<dbReference type="CDD" id="cd19531">
    <property type="entry name" value="LCL_NRPS-like"/>
    <property type="match status" value="1"/>
</dbReference>
<dbReference type="NCBIfam" id="TIGR01733">
    <property type="entry name" value="AA-adenyl-dom"/>
    <property type="match status" value="2"/>
</dbReference>
<dbReference type="SMART" id="SM00823">
    <property type="entry name" value="PKS_PP"/>
    <property type="match status" value="2"/>
</dbReference>
<dbReference type="GO" id="GO:0003824">
    <property type="term" value="F:catalytic activity"/>
    <property type="evidence" value="ECO:0007669"/>
    <property type="project" value="InterPro"/>
</dbReference>
<dbReference type="Pfam" id="PF00501">
    <property type="entry name" value="AMP-binding"/>
    <property type="match status" value="2"/>
</dbReference>
<evidence type="ECO:0000256" key="2">
    <source>
        <dbReference type="ARBA" id="ARBA00022450"/>
    </source>
</evidence>
<dbReference type="InterPro" id="IPR009081">
    <property type="entry name" value="PP-bd_ACP"/>
</dbReference>
<dbReference type="EMBL" id="CP027433">
    <property type="protein sequence ID" value="AVM00192.1"/>
    <property type="molecule type" value="Genomic_DNA"/>
</dbReference>
<feature type="region of interest" description="Disordered" evidence="4">
    <location>
        <begin position="1062"/>
        <end position="1086"/>
    </location>
</feature>
<dbReference type="InterPro" id="IPR000873">
    <property type="entry name" value="AMP-dep_synth/lig_dom"/>
</dbReference>
<sequence>MKLAEIMPLTPVQDGLLYASSLNPDGPDPYTVQADIGLAGDLDPERLHRSAQAVFERHRNLRAGFRRRKNGMPVALVLDGAEIGWAFEDLAALDHGSAARRWSAIAAAARDERFDLTTPPLLRLTLGRFADDQWRLLFTHHHLILDGWSSPLLFREILLAYGAGGAADGLPPVRSFRDYLAWLDAQDAGAALARWQRVLDGAAATLISASGAPALGARPAERRVGCPGDFGDRLSARARAAGLTVGTLIQTAWGVVLGMETGRSDVVFGATVSGRSPEFDGAERLIGMTIGAIPIRVRAAGGQELLDVAATLQREQATVLADHWVGLPAIARSIGAGELFDTLLVVENHPASSSALQEAVAASGLEIIEIAPRDSTHYPLTVQVIVQPHLEIRLHHLPSAVSPERAGRLADALVGVLNLIADRPAITVSALSMLDTGALDAVLALGSGAAETAADLDAALVPAHRNATEAAVESGGTALSATELEMRIDALAARLSRAGAGPDAIVAVALPRGIAAVTAILATLRAGAAVLPLDLEYPPDLLEFIVADADPAAIVTTAGAAVPAHAATRLLIDDDTGPTDTRLDNPALDGRALDERAPDERAPDERAPDERGPAAPPPDRSAAHGSHLAYLVYTSGSTGRPKAVAGTLDGLAARLSWAARAWPAASGDARLLKSSFAFIDGLTELLGAYAAGARMVVATDAERTDPAAHAELLTRHRIAQVTAVPSLALTLAAVAPEACAPVTRWVLSGEPLSDDVVRAVRAASPRAQIVNSYGSSEVAGDVTVAELAGEGDDSSGPAPVGRPVPGTQIVLLDELLRPVPPGTVGEVYASGGQLARGYLGRPALTAARFVANPFGPGRLYRTGDLGCWGPDGGLEFHGRTDGQVKIRGHRVETVGVEAALREVPGIASAVVFARPDATGSHTLWAYATAHDDAAALDVDRIHRQLAARLPSYQVPTVVIRDALPTLPNGKVDRRALPDPRRVAPATDQRPRTDTETAVAALFADLLGLESVGRDDDFFGLGGHSLLATRLVHRLTAEHEIPLTVRTVFEHPTVTALAAELDRRAARPTDDTPLELPSARPDPLPASATQRSVWSAEQVMRATDSTPGAAAYNLPFAVSLRGPLDVEALGVAVQRLADRHEALRTGLREESGLWAHIAPVGTPVSMSVHTDDARAALAARREQPFDLGTEPPLRVDAARLGDDHWLLQLTVHHIAADEWCAPLLFRELAETYQRVLDSDTAGTDPGDGPAVQFADAARWQEQTLDRPGPDGLTLRDAERGHWAEVLAGAPDELPLPYDRPRPDRPTGRGAVVEFGLSDEVGARLRELARRTGATPFMIAHAAVAAVWARVSGTTDVTLGTPVANRTHPALESVIGMFTNTVVLRTRIDGDPTAAELIARIKDEDLRALDHQMLPFAEIVEATAADRRYGRNPLFQTMIQYRGPVPDPDFPGLDAQIEPVPPSGAKFDLTVEFLEHADRPGISGRIEYACDLFDAPTVERLAGLLVHAFEAMTADPDARISAVELLTDDDRALTARANATGRPVPAGLDLTTLVARAAQAAPDSPAVIASGSTLTYAELSEAVESLAGALAAAGVGVDDVVAVDLPRSAALVVAVLAAQRAGAAYLPLDRDHPENRRRFVLDDARPAAVVTDDPAAGYRGVPTVVVDARGTAAGAPVETLPSPETLPDRRAAYLIYTSGSTGTPKAVVVEHRAIVNRLLWMQSRYGLTAGERVLHKTPTGFDVSVWELFWPLIAGATVVVAEPGAHRDPAAIAATLREHRVTTVHFVPSLLRTFLDEACPAPDTGDRFPDLRRILCSGEALTAPLREGVRERLSGVRLHNLYGPTEAAVDVSEIDVTDTTGTVVPIGAPVWNTGLHVLGPDLAERPVGMWGDLYLSGVQLARGYAGRPGLTATRFVASPFTVGDHGRGGRMYQTGDVARWTADGVLEYAGRSDAQLKLRGQRVEPGEIEQALLATGALRQAVVVGHLTADGRTVLAAYGVPAGSGAPPAPESVLSAVASELPAHLVPATLMLLDRLPVTSNGKLDRRALPDPVLTGTGDAAVGEAESAVADVFGEVLRLTDAARVARDDDFFALGGDSIVAITVVNRLRRRGFEVDVRDLFEQRTVAAVAAATRPAGAAGADTARTADARTRPLPLTPITAQLAARSGRWQSLAQSITVALPAGSTADRVRAALDAVVARHEALRLRVQAAAGGVWTVQPAPVAPIAADVLSVHRFHDEPGEAEFAETAARVHARLDPTATGCLQAAAVFGPDRAWLVLVVHHLAIDAVSWRILLDDLAAVDADLAAGRAGTLPPPITGFAQYADAVAELAAAPSTVAEASRWRALLGPAAPLRPVADAGVHGDLRTTEVRLSAEQTDRYLAEGSGSTSFVAAVATALEAWRRETSPGGPATPFLLDVEGHGRDLVEDDLSETVGWLTALWPVLYDPAADDPAARLAEQLAAPEYGYGLARYCNPRTARLLARSPRAQALVNYLGAMDLRGEHPWQPVPQSRWTRTTPAPDLAVDHPLTVDGRIEHSEDGASVLVAELTWSDTAFSADDVDVIADRLRSALVRREADPDRAAG</sequence>
<evidence type="ECO:0000256" key="3">
    <source>
        <dbReference type="ARBA" id="ARBA00022553"/>
    </source>
</evidence>
<dbReference type="InterPro" id="IPR023213">
    <property type="entry name" value="CAT-like_dom_sf"/>
</dbReference>
<dbReference type="InterPro" id="IPR020845">
    <property type="entry name" value="AMP-binding_CS"/>
</dbReference>
<dbReference type="InterPro" id="IPR025110">
    <property type="entry name" value="AMP-bd_C"/>
</dbReference>
<dbReference type="GO" id="GO:0043041">
    <property type="term" value="P:amino acid activation for nonribosomal peptide biosynthetic process"/>
    <property type="evidence" value="ECO:0007669"/>
    <property type="project" value="TreeGrafter"/>
</dbReference>
<dbReference type="Gene3D" id="3.40.50.980">
    <property type="match status" value="2"/>
</dbReference>
<dbReference type="PANTHER" id="PTHR45527:SF1">
    <property type="entry name" value="FATTY ACID SYNTHASE"/>
    <property type="match status" value="1"/>
</dbReference>
<dbReference type="SUPFAM" id="SSF47336">
    <property type="entry name" value="ACP-like"/>
    <property type="match status" value="2"/>
</dbReference>
<dbReference type="KEGG" id="git:C6V83_07810"/>
<dbReference type="InterPro" id="IPR006162">
    <property type="entry name" value="Ppantetheine_attach_site"/>
</dbReference>
<dbReference type="Proteomes" id="UP000239814">
    <property type="component" value="Chromosome"/>
</dbReference>
<dbReference type="FunFam" id="3.40.50.980:FF:000002">
    <property type="entry name" value="Enterobactin synthetase component F"/>
    <property type="match status" value="1"/>
</dbReference>
<dbReference type="GO" id="GO:0072330">
    <property type="term" value="P:monocarboxylic acid biosynthetic process"/>
    <property type="evidence" value="ECO:0007669"/>
    <property type="project" value="UniProtKB-ARBA"/>
</dbReference>
<feature type="region of interest" description="Disordered" evidence="4">
    <location>
        <begin position="969"/>
        <end position="994"/>
    </location>
</feature>
<dbReference type="Gene3D" id="3.40.50.12780">
    <property type="entry name" value="N-terminal domain of ligase-like"/>
    <property type="match status" value="1"/>
</dbReference>
<dbReference type="GO" id="GO:0044550">
    <property type="term" value="P:secondary metabolite biosynthetic process"/>
    <property type="evidence" value="ECO:0007669"/>
    <property type="project" value="TreeGrafter"/>
</dbReference>
<dbReference type="InterPro" id="IPR020806">
    <property type="entry name" value="PKS_PP-bd"/>
</dbReference>
<organism evidence="6 7">
    <name type="scientific">Gordonia iterans</name>
    <dbReference type="NCBI Taxonomy" id="1004901"/>
    <lineage>
        <taxon>Bacteria</taxon>
        <taxon>Bacillati</taxon>
        <taxon>Actinomycetota</taxon>
        <taxon>Actinomycetes</taxon>
        <taxon>Mycobacteriales</taxon>
        <taxon>Gordoniaceae</taxon>
        <taxon>Gordonia</taxon>
    </lineage>
</organism>
<name>A0A2S0KES1_9ACTN</name>
<evidence type="ECO:0000313" key="7">
    <source>
        <dbReference type="Proteomes" id="UP000239814"/>
    </source>
</evidence>
<proteinExistence type="predicted"/>
<dbReference type="FunFam" id="1.10.1200.10:FF:000016">
    <property type="entry name" value="Non-ribosomal peptide synthase"/>
    <property type="match status" value="1"/>
</dbReference>
<dbReference type="Pfam" id="PF00550">
    <property type="entry name" value="PP-binding"/>
    <property type="match status" value="2"/>
</dbReference>
<gene>
    <name evidence="6" type="ORF">C6V83_07810</name>
</gene>
<dbReference type="PROSITE" id="PS50075">
    <property type="entry name" value="CARRIER"/>
    <property type="match status" value="2"/>
</dbReference>
<dbReference type="InterPro" id="IPR042099">
    <property type="entry name" value="ANL_N_sf"/>
</dbReference>
<feature type="domain" description="Carrier" evidence="5">
    <location>
        <begin position="989"/>
        <end position="1064"/>
    </location>
</feature>
<reference evidence="6 7" key="1">
    <citation type="submission" date="2018-03" db="EMBL/GenBank/DDBJ databases">
        <title>Characteristics and genome of n-alkane degrading marine bacteria Gordonia iterans isolated from crude oil contaminated in Tae-an, South Korea.</title>
        <authorList>
            <person name="Lee S.-S."/>
            <person name="Kim H."/>
        </authorList>
    </citation>
    <scope>NUCLEOTIDE SEQUENCE [LARGE SCALE GENOMIC DNA]</scope>
    <source>
        <strain evidence="6 7">Co17</strain>
    </source>
</reference>
<evidence type="ECO:0000256" key="4">
    <source>
        <dbReference type="SAM" id="MobiDB-lite"/>
    </source>
</evidence>
<accession>A0A2S0KES1</accession>
<dbReference type="OrthoDB" id="4501954at2"/>
<dbReference type="Pfam" id="PF13193">
    <property type="entry name" value="AMP-binding_C"/>
    <property type="match status" value="2"/>
</dbReference>
<dbReference type="InterPro" id="IPR001242">
    <property type="entry name" value="Condensation_dom"/>
</dbReference>
<evidence type="ECO:0000313" key="6">
    <source>
        <dbReference type="EMBL" id="AVM00192.1"/>
    </source>
</evidence>
<dbReference type="Gene3D" id="2.30.38.10">
    <property type="entry name" value="Luciferase, Domain 3"/>
    <property type="match status" value="1"/>
</dbReference>
<feature type="domain" description="Carrier" evidence="5">
    <location>
        <begin position="2061"/>
        <end position="2135"/>
    </location>
</feature>
<dbReference type="InterPro" id="IPR010071">
    <property type="entry name" value="AA_adenyl_dom"/>
</dbReference>
<dbReference type="PROSITE" id="PS00455">
    <property type="entry name" value="AMP_BINDING"/>
    <property type="match status" value="2"/>
</dbReference>
<dbReference type="Gene3D" id="1.10.1200.10">
    <property type="entry name" value="ACP-like"/>
    <property type="match status" value="2"/>
</dbReference>
<comment type="cofactor">
    <cofactor evidence="1">
        <name>pantetheine 4'-phosphate</name>
        <dbReference type="ChEBI" id="CHEBI:47942"/>
    </cofactor>
</comment>
<dbReference type="GO" id="GO:0008610">
    <property type="term" value="P:lipid biosynthetic process"/>
    <property type="evidence" value="ECO:0007669"/>
    <property type="project" value="UniProtKB-ARBA"/>
</dbReference>
<feature type="region of interest" description="Disordered" evidence="4">
    <location>
        <begin position="573"/>
        <end position="623"/>
    </location>
</feature>
<keyword evidence="2" id="KW-0596">Phosphopantetheine</keyword>
<keyword evidence="7" id="KW-1185">Reference proteome</keyword>
<feature type="compositionally biased region" description="Basic and acidic residues" evidence="4">
    <location>
        <begin position="591"/>
        <end position="612"/>
    </location>
</feature>
<dbReference type="UniPathway" id="UPA00011"/>